<dbReference type="Proteomes" id="UP000054266">
    <property type="component" value="Unassembled WGS sequence"/>
</dbReference>
<proteinExistence type="predicted"/>
<reference evidence="1 2" key="1">
    <citation type="submission" date="2015-01" db="EMBL/GenBank/DDBJ databases">
        <title>The Genome Sequence of Capronia semiimmersa CBS27337.</title>
        <authorList>
            <consortium name="The Broad Institute Genomics Platform"/>
            <person name="Cuomo C."/>
            <person name="de Hoog S."/>
            <person name="Gorbushina A."/>
            <person name="Stielow B."/>
            <person name="Teixiera M."/>
            <person name="Abouelleil A."/>
            <person name="Chapman S.B."/>
            <person name="Priest M."/>
            <person name="Young S.K."/>
            <person name="Wortman J."/>
            <person name="Nusbaum C."/>
            <person name="Birren B."/>
        </authorList>
    </citation>
    <scope>NUCLEOTIDE SEQUENCE [LARGE SCALE GENOMIC DNA]</scope>
    <source>
        <strain evidence="1 2">CBS 27337</strain>
    </source>
</reference>
<dbReference type="HOGENOM" id="CLU_1937898_0_0_1"/>
<gene>
    <name evidence="1" type="ORF">PV04_03401</name>
</gene>
<evidence type="ECO:0000313" key="2">
    <source>
        <dbReference type="Proteomes" id="UP000054266"/>
    </source>
</evidence>
<evidence type="ECO:0000313" key="1">
    <source>
        <dbReference type="EMBL" id="KIW71210.1"/>
    </source>
</evidence>
<dbReference type="AlphaFoldDB" id="A0A0D2FXL3"/>
<accession>A0A0D2FXL3</accession>
<keyword evidence="2" id="KW-1185">Reference proteome</keyword>
<dbReference type="EMBL" id="KN846957">
    <property type="protein sequence ID" value="KIW71210.1"/>
    <property type="molecule type" value="Genomic_DNA"/>
</dbReference>
<name>A0A0D2FXL3_9EURO</name>
<sequence length="130" mass="14549">MATGWAATQKRVQRRCTSKRRLIAGRAAKKCVMPPPIGHSGALYHRLGTSNLIFALACDMSPPRAARADSLRRVYELHRTLLLTVCLRSHRISTKRLCYCFSQLPLREERNGLGILSTALRLIPGNIHST</sequence>
<organism evidence="1 2">
    <name type="scientific">Phialophora macrospora</name>
    <dbReference type="NCBI Taxonomy" id="1851006"/>
    <lineage>
        <taxon>Eukaryota</taxon>
        <taxon>Fungi</taxon>
        <taxon>Dikarya</taxon>
        <taxon>Ascomycota</taxon>
        <taxon>Pezizomycotina</taxon>
        <taxon>Eurotiomycetes</taxon>
        <taxon>Chaetothyriomycetidae</taxon>
        <taxon>Chaetothyriales</taxon>
        <taxon>Herpotrichiellaceae</taxon>
        <taxon>Phialophora</taxon>
    </lineage>
</organism>
<protein>
    <submittedName>
        <fullName evidence="1">Uncharacterized protein</fullName>
    </submittedName>
</protein>